<feature type="non-terminal residue" evidence="1">
    <location>
        <position position="1"/>
    </location>
</feature>
<sequence length="82" mass="9205">LIHPNPLSSSHCVVIHSGPTFRESHDRTNSLQNPKLPDWAIRDLNQPPNGESAGKVVAADFFDERRQLKQTPIHTIKETSPE</sequence>
<name>A0A382EBH7_9ZZZZ</name>
<dbReference type="AlphaFoldDB" id="A0A382EBH7"/>
<proteinExistence type="predicted"/>
<reference evidence="1" key="1">
    <citation type="submission" date="2018-05" db="EMBL/GenBank/DDBJ databases">
        <authorList>
            <person name="Lanie J.A."/>
            <person name="Ng W.-L."/>
            <person name="Kazmierczak K.M."/>
            <person name="Andrzejewski T.M."/>
            <person name="Davidsen T.M."/>
            <person name="Wayne K.J."/>
            <person name="Tettelin H."/>
            <person name="Glass J.I."/>
            <person name="Rusch D."/>
            <person name="Podicherti R."/>
            <person name="Tsui H.-C.T."/>
            <person name="Winkler M.E."/>
        </authorList>
    </citation>
    <scope>NUCLEOTIDE SEQUENCE</scope>
</reference>
<protein>
    <submittedName>
        <fullName evidence="1">Uncharacterized protein</fullName>
    </submittedName>
</protein>
<gene>
    <name evidence="1" type="ORF">METZ01_LOCUS200844</name>
</gene>
<accession>A0A382EBH7</accession>
<evidence type="ECO:0000313" key="1">
    <source>
        <dbReference type="EMBL" id="SVB47990.1"/>
    </source>
</evidence>
<organism evidence="1">
    <name type="scientific">marine metagenome</name>
    <dbReference type="NCBI Taxonomy" id="408172"/>
    <lineage>
        <taxon>unclassified sequences</taxon>
        <taxon>metagenomes</taxon>
        <taxon>ecological metagenomes</taxon>
    </lineage>
</organism>
<dbReference type="EMBL" id="UINC01043651">
    <property type="protein sequence ID" value="SVB47990.1"/>
    <property type="molecule type" value="Genomic_DNA"/>
</dbReference>